<keyword evidence="2" id="KW-1133">Transmembrane helix</keyword>
<feature type="transmembrane region" description="Helical" evidence="2">
    <location>
        <begin position="91"/>
        <end position="114"/>
    </location>
</feature>
<proteinExistence type="inferred from homology"/>
<name>A0A089LUJ8_9BACL</name>
<sequence length="169" mass="18395">MNDWAFWGCLPFLAAAFLTDVLTMKIPNWISGPAVLAGFVIQGAGGGWKGVMFSAAGAAAGFLPLLLMHMAGAVGAGDVKLFAGIGAWTGAAFTVQVILFSLLFAAVIGWFLVLKRRESFQRLRGIWRLLQGFFYVPRWVSLKVMDSEPLRFPFMLAVIPAFVAVFLTF</sequence>
<evidence type="ECO:0000313" key="4">
    <source>
        <dbReference type="EMBL" id="AIQ62878.1"/>
    </source>
</evidence>
<dbReference type="EMBL" id="CP009286">
    <property type="protein sequence ID" value="AIQ62878.1"/>
    <property type="molecule type" value="Genomic_DNA"/>
</dbReference>
<keyword evidence="2" id="KW-0472">Membrane</keyword>
<reference evidence="4 5" key="1">
    <citation type="submission" date="2014-08" db="EMBL/GenBank/DDBJ databases">
        <title>Comparative genomics of the Paenibacillus odorifer group.</title>
        <authorList>
            <person name="den Bakker H.C."/>
            <person name="Tsai Y.-C."/>
            <person name="Martin N."/>
            <person name="Korlach J."/>
            <person name="Wiedmann M."/>
        </authorList>
    </citation>
    <scope>NUCLEOTIDE SEQUENCE [LARGE SCALE GENOMIC DNA]</scope>
    <source>
        <strain evidence="4 5">DSM 14472</strain>
    </source>
</reference>
<dbReference type="OrthoDB" id="5508079at2"/>
<dbReference type="Proteomes" id="UP000029507">
    <property type="component" value="Chromosome"/>
</dbReference>
<dbReference type="AlphaFoldDB" id="A0A089LUJ8"/>
<evidence type="ECO:0000313" key="5">
    <source>
        <dbReference type="Proteomes" id="UP000029507"/>
    </source>
</evidence>
<dbReference type="GO" id="GO:0006465">
    <property type="term" value="P:signal peptide processing"/>
    <property type="evidence" value="ECO:0007669"/>
    <property type="project" value="TreeGrafter"/>
</dbReference>
<dbReference type="PANTHER" id="PTHR30487">
    <property type="entry name" value="TYPE 4 PREPILIN-LIKE PROTEINS LEADER PEPTIDE-PROCESSING ENZYME"/>
    <property type="match status" value="1"/>
</dbReference>
<dbReference type="STRING" id="169760.PSTEL_06930"/>
<dbReference type="KEGG" id="pste:PSTEL_06930"/>
<feature type="transmembrane region" description="Helical" evidence="2">
    <location>
        <begin position="26"/>
        <end position="44"/>
    </location>
</feature>
<feature type="transmembrane region" description="Helical" evidence="2">
    <location>
        <begin position="150"/>
        <end position="168"/>
    </location>
</feature>
<dbReference type="GO" id="GO:0004190">
    <property type="term" value="F:aspartic-type endopeptidase activity"/>
    <property type="evidence" value="ECO:0007669"/>
    <property type="project" value="InterPro"/>
</dbReference>
<dbReference type="PANTHER" id="PTHR30487:SF0">
    <property type="entry name" value="PREPILIN LEADER PEPTIDASE_N-METHYLTRANSFERASE-RELATED"/>
    <property type="match status" value="1"/>
</dbReference>
<protein>
    <submittedName>
        <fullName evidence="4">Peptidase A24</fullName>
    </submittedName>
</protein>
<gene>
    <name evidence="4" type="ORF">PSTEL_06930</name>
</gene>
<comment type="similarity">
    <text evidence="1">Belongs to the peptidase A24 family.</text>
</comment>
<dbReference type="InterPro" id="IPR000045">
    <property type="entry name" value="Prepilin_IV_endopep_pep"/>
</dbReference>
<accession>A0A089LUJ8</accession>
<organism evidence="4 5">
    <name type="scientific">Paenibacillus stellifer</name>
    <dbReference type="NCBI Taxonomy" id="169760"/>
    <lineage>
        <taxon>Bacteria</taxon>
        <taxon>Bacillati</taxon>
        <taxon>Bacillota</taxon>
        <taxon>Bacilli</taxon>
        <taxon>Bacillales</taxon>
        <taxon>Paenibacillaceae</taxon>
        <taxon>Paenibacillus</taxon>
    </lineage>
</organism>
<dbReference type="Gene3D" id="1.20.120.1220">
    <property type="match status" value="1"/>
</dbReference>
<evidence type="ECO:0000256" key="2">
    <source>
        <dbReference type="SAM" id="Phobius"/>
    </source>
</evidence>
<keyword evidence="2" id="KW-0812">Transmembrane</keyword>
<dbReference type="RefSeq" id="WP_038694349.1">
    <property type="nucleotide sequence ID" value="NZ_CP009286.1"/>
</dbReference>
<dbReference type="HOGENOM" id="CLU_057101_4_0_9"/>
<keyword evidence="5" id="KW-1185">Reference proteome</keyword>
<evidence type="ECO:0000259" key="3">
    <source>
        <dbReference type="Pfam" id="PF01478"/>
    </source>
</evidence>
<feature type="transmembrane region" description="Helical" evidence="2">
    <location>
        <begin position="51"/>
        <end position="71"/>
    </location>
</feature>
<dbReference type="GO" id="GO:0005886">
    <property type="term" value="C:plasma membrane"/>
    <property type="evidence" value="ECO:0007669"/>
    <property type="project" value="TreeGrafter"/>
</dbReference>
<feature type="domain" description="Prepilin type IV endopeptidase peptidase" evidence="3">
    <location>
        <begin position="10"/>
        <end position="109"/>
    </location>
</feature>
<dbReference type="InterPro" id="IPR050882">
    <property type="entry name" value="Prepilin_peptidase/N-MTase"/>
</dbReference>
<evidence type="ECO:0000256" key="1">
    <source>
        <dbReference type="ARBA" id="ARBA00005801"/>
    </source>
</evidence>
<dbReference type="Pfam" id="PF01478">
    <property type="entry name" value="Peptidase_A24"/>
    <property type="match status" value="1"/>
</dbReference>